<gene>
    <name evidence="2" type="ORF">HPLM_LOCUS12787</name>
</gene>
<name>A0A0N4WND9_HAEPC</name>
<evidence type="ECO:0000313" key="4">
    <source>
        <dbReference type="WBParaSite" id="HPLM_0001279501-mRNA-1"/>
    </source>
</evidence>
<dbReference type="WBParaSite" id="HPLM_0001279501-mRNA-1">
    <property type="protein sequence ID" value="HPLM_0001279501-mRNA-1"/>
    <property type="gene ID" value="HPLM_0001279501"/>
</dbReference>
<dbReference type="STRING" id="6290.A0A0N4WND9"/>
<dbReference type="AlphaFoldDB" id="A0A0N4WND9"/>
<proteinExistence type="predicted"/>
<feature type="transmembrane region" description="Helical" evidence="1">
    <location>
        <begin position="7"/>
        <end position="29"/>
    </location>
</feature>
<dbReference type="SUPFAM" id="SSF63737">
    <property type="entry name" value="Leukotriene A4 hydrolase N-terminal domain"/>
    <property type="match status" value="1"/>
</dbReference>
<dbReference type="Gene3D" id="2.60.40.1730">
    <property type="entry name" value="tricorn interacting facor f3 domain"/>
    <property type="match status" value="1"/>
</dbReference>
<dbReference type="EMBL" id="UZAF01017975">
    <property type="protein sequence ID" value="VDO46722.1"/>
    <property type="molecule type" value="Genomic_DNA"/>
</dbReference>
<reference evidence="2 3" key="2">
    <citation type="submission" date="2018-11" db="EMBL/GenBank/DDBJ databases">
        <authorList>
            <consortium name="Pathogen Informatics"/>
        </authorList>
    </citation>
    <scope>NUCLEOTIDE SEQUENCE [LARGE SCALE GENOMIC DNA]</scope>
    <source>
        <strain evidence="2 3">MHpl1</strain>
    </source>
</reference>
<sequence>MPMKIMVSAGIIILVIAIVLICGIFLGWFGGTEAEESSSVPDVPHYEPFNYSTYRLPKDVRPVKYDLKLKVYLPPYVNVPKNKILTFEGDVEVIAKVLASVNYVVLHMEGLSLDEKNSEISMVGVDG</sequence>
<reference evidence="4" key="1">
    <citation type="submission" date="2017-02" db="UniProtKB">
        <authorList>
            <consortium name="WormBaseParasite"/>
        </authorList>
    </citation>
    <scope>IDENTIFICATION</scope>
</reference>
<evidence type="ECO:0000313" key="3">
    <source>
        <dbReference type="Proteomes" id="UP000268014"/>
    </source>
</evidence>
<keyword evidence="1" id="KW-0472">Membrane</keyword>
<accession>A0A0N4WND9</accession>
<evidence type="ECO:0000256" key="1">
    <source>
        <dbReference type="SAM" id="Phobius"/>
    </source>
</evidence>
<dbReference type="OrthoDB" id="5874206at2759"/>
<dbReference type="Proteomes" id="UP000268014">
    <property type="component" value="Unassembled WGS sequence"/>
</dbReference>
<protein>
    <submittedName>
        <fullName evidence="4">YbbR-like domain-containing protein</fullName>
    </submittedName>
</protein>
<organism evidence="4">
    <name type="scientific">Haemonchus placei</name>
    <name type="common">Barber's pole worm</name>
    <dbReference type="NCBI Taxonomy" id="6290"/>
    <lineage>
        <taxon>Eukaryota</taxon>
        <taxon>Metazoa</taxon>
        <taxon>Ecdysozoa</taxon>
        <taxon>Nematoda</taxon>
        <taxon>Chromadorea</taxon>
        <taxon>Rhabditida</taxon>
        <taxon>Rhabditina</taxon>
        <taxon>Rhabditomorpha</taxon>
        <taxon>Strongyloidea</taxon>
        <taxon>Trichostrongylidae</taxon>
        <taxon>Haemonchus</taxon>
    </lineage>
</organism>
<keyword evidence="3" id="KW-1185">Reference proteome</keyword>
<dbReference type="InterPro" id="IPR042097">
    <property type="entry name" value="Aminopeptidase_N-like_N_sf"/>
</dbReference>
<keyword evidence="1" id="KW-0812">Transmembrane</keyword>
<evidence type="ECO:0000313" key="2">
    <source>
        <dbReference type="EMBL" id="VDO46722.1"/>
    </source>
</evidence>
<keyword evidence="1" id="KW-1133">Transmembrane helix</keyword>